<dbReference type="Proteomes" id="UP000011991">
    <property type="component" value="Unassembled WGS sequence"/>
</dbReference>
<dbReference type="OrthoDB" id="264485at2"/>
<accession>M5REN8</accession>
<protein>
    <submittedName>
        <fullName evidence="1">Uncharacterized protein</fullName>
    </submittedName>
</protein>
<dbReference type="PATRIC" id="fig|1265738.3.peg.5162"/>
<sequence length="95" mass="10555">MKANHFVLIADGDFPEADENVTPRLAEHFVQWMMNPPVVYLRAPQGFNVQDTADLEVIAGDFPEEIASTVQAGLSQLVALQSDADCWERIATPQR</sequence>
<keyword evidence="2" id="KW-1185">Reference proteome</keyword>
<comment type="caution">
    <text evidence="1">The sequence shown here is derived from an EMBL/GenBank/DDBJ whole genome shotgun (WGS) entry which is preliminary data.</text>
</comment>
<dbReference type="AlphaFoldDB" id="M5REN8"/>
<name>M5REN8_9BACT</name>
<evidence type="ECO:0000313" key="2">
    <source>
        <dbReference type="Proteomes" id="UP000011991"/>
    </source>
</evidence>
<gene>
    <name evidence="1" type="ORF">RMSM_05135</name>
</gene>
<proteinExistence type="predicted"/>
<organism evidence="1 2">
    <name type="scientific">Rhodopirellula maiorica SM1</name>
    <dbReference type="NCBI Taxonomy" id="1265738"/>
    <lineage>
        <taxon>Bacteria</taxon>
        <taxon>Pseudomonadati</taxon>
        <taxon>Planctomycetota</taxon>
        <taxon>Planctomycetia</taxon>
        <taxon>Pirellulales</taxon>
        <taxon>Pirellulaceae</taxon>
        <taxon>Novipirellula</taxon>
    </lineage>
</organism>
<dbReference type="EMBL" id="ANOG01000732">
    <property type="protein sequence ID" value="EMI17933.1"/>
    <property type="molecule type" value="Genomic_DNA"/>
</dbReference>
<evidence type="ECO:0000313" key="1">
    <source>
        <dbReference type="EMBL" id="EMI17933.1"/>
    </source>
</evidence>
<reference evidence="1 2" key="1">
    <citation type="journal article" date="2013" name="Mar. Genomics">
        <title>Expression of sulfatases in Rhodopirellula baltica and the diversity of sulfatases in the genus Rhodopirellula.</title>
        <authorList>
            <person name="Wegner C.E."/>
            <person name="Richter-Heitmann T."/>
            <person name="Klindworth A."/>
            <person name="Klockow C."/>
            <person name="Richter M."/>
            <person name="Achstetter T."/>
            <person name="Glockner F.O."/>
            <person name="Harder J."/>
        </authorList>
    </citation>
    <scope>NUCLEOTIDE SEQUENCE [LARGE SCALE GENOMIC DNA]</scope>
    <source>
        <strain evidence="1 2">SM1</strain>
    </source>
</reference>